<name>A0A6I6JSI6_9BACT</name>
<evidence type="ECO:0000256" key="1">
    <source>
        <dbReference type="SAM" id="Phobius"/>
    </source>
</evidence>
<gene>
    <name evidence="2" type="ORF">GM415_10435</name>
</gene>
<proteinExistence type="predicted"/>
<accession>A0A6I6JSI6</accession>
<dbReference type="Proteomes" id="UP000428328">
    <property type="component" value="Chromosome"/>
</dbReference>
<evidence type="ECO:0000313" key="2">
    <source>
        <dbReference type="EMBL" id="QGY40524.1"/>
    </source>
</evidence>
<sequence>MSKWRVWTAFLTVFVCGVLVGVTGLGLFLRQHFRPPEDPSAFRKEMRERVLTDLREEVRPSPGAMAAIAEIVDATQDELEAIREETFPRVEAAFAKGKERISEHLTPEQRKRFEVLLEKRHKGEMGLFRLPPPMPPRPGMP</sequence>
<protein>
    <recommendedName>
        <fullName evidence="4">Periplasmic heavy metal sensor</fullName>
    </recommendedName>
</protein>
<evidence type="ECO:0008006" key="4">
    <source>
        <dbReference type="Google" id="ProtNLM"/>
    </source>
</evidence>
<keyword evidence="3" id="KW-1185">Reference proteome</keyword>
<keyword evidence="1" id="KW-1133">Transmembrane helix</keyword>
<reference evidence="2 3" key="1">
    <citation type="submission" date="2019-11" db="EMBL/GenBank/DDBJ databases">
        <authorList>
            <person name="Zheng R.K."/>
            <person name="Sun C.M."/>
        </authorList>
    </citation>
    <scope>NUCLEOTIDE SEQUENCE [LARGE SCALE GENOMIC DNA]</scope>
    <source>
        <strain evidence="2 3">SRB007</strain>
    </source>
</reference>
<organism evidence="2 3">
    <name type="scientific">Pseudodesulfovibrio cashew</name>
    <dbReference type="NCBI Taxonomy" id="2678688"/>
    <lineage>
        <taxon>Bacteria</taxon>
        <taxon>Pseudomonadati</taxon>
        <taxon>Thermodesulfobacteriota</taxon>
        <taxon>Desulfovibrionia</taxon>
        <taxon>Desulfovibrionales</taxon>
        <taxon>Desulfovibrionaceae</taxon>
    </lineage>
</organism>
<keyword evidence="1" id="KW-0812">Transmembrane</keyword>
<dbReference type="AlphaFoldDB" id="A0A6I6JSI6"/>
<dbReference type="RefSeq" id="WP_158947904.1">
    <property type="nucleotide sequence ID" value="NZ_CP046400.1"/>
</dbReference>
<dbReference type="EMBL" id="CP046400">
    <property type="protein sequence ID" value="QGY40524.1"/>
    <property type="molecule type" value="Genomic_DNA"/>
</dbReference>
<keyword evidence="1" id="KW-0472">Membrane</keyword>
<dbReference type="KEGG" id="psel:GM415_10435"/>
<feature type="transmembrane region" description="Helical" evidence="1">
    <location>
        <begin position="6"/>
        <end position="29"/>
    </location>
</feature>
<evidence type="ECO:0000313" key="3">
    <source>
        <dbReference type="Proteomes" id="UP000428328"/>
    </source>
</evidence>